<comment type="PTM">
    <text evidence="4">Autoproteolytically processed. The inactive tetrameric zymogen termed p46 autoprocesses to a smaller form termed p41, which is active only during spore germination.</text>
</comment>
<dbReference type="Gene3D" id="3.40.50.1450">
    <property type="entry name" value="HybD-like"/>
    <property type="match status" value="1"/>
</dbReference>
<evidence type="ECO:0000313" key="7">
    <source>
        <dbReference type="Proteomes" id="UP000824049"/>
    </source>
</evidence>
<dbReference type="AlphaFoldDB" id="A0A9D2EKT7"/>
<reference evidence="6" key="1">
    <citation type="journal article" date="2021" name="PeerJ">
        <title>Extensive microbial diversity within the chicken gut microbiome revealed by metagenomics and culture.</title>
        <authorList>
            <person name="Gilroy R."/>
            <person name="Ravi A."/>
            <person name="Getino M."/>
            <person name="Pursley I."/>
            <person name="Horton D.L."/>
            <person name="Alikhan N.F."/>
            <person name="Baker D."/>
            <person name="Gharbi K."/>
            <person name="Hall N."/>
            <person name="Watson M."/>
            <person name="Adriaenssens E.M."/>
            <person name="Foster-Nyarko E."/>
            <person name="Jarju S."/>
            <person name="Secka A."/>
            <person name="Antonio M."/>
            <person name="Oren A."/>
            <person name="Chaudhuri R.R."/>
            <person name="La Ragione R."/>
            <person name="Hildebrand F."/>
            <person name="Pallen M.J."/>
        </authorList>
    </citation>
    <scope>NUCLEOTIDE SEQUENCE</scope>
    <source>
        <strain evidence="6">CHK179-28034</strain>
    </source>
</reference>
<evidence type="ECO:0000313" key="6">
    <source>
        <dbReference type="EMBL" id="HIZ39469.1"/>
    </source>
</evidence>
<name>A0A9D2EKT7_9FIRM</name>
<dbReference type="GO" id="GO:0004222">
    <property type="term" value="F:metalloendopeptidase activity"/>
    <property type="evidence" value="ECO:0007669"/>
    <property type="project" value="UniProtKB-UniRule"/>
</dbReference>
<dbReference type="GO" id="GO:0009847">
    <property type="term" value="P:spore germination"/>
    <property type="evidence" value="ECO:0007669"/>
    <property type="project" value="UniProtKB-UniRule"/>
</dbReference>
<keyword evidence="2 4" id="KW-0378">Hydrolase</keyword>
<dbReference type="GO" id="GO:0006508">
    <property type="term" value="P:proteolysis"/>
    <property type="evidence" value="ECO:0007669"/>
    <property type="project" value="UniProtKB-UniRule"/>
</dbReference>
<dbReference type="InterPro" id="IPR023430">
    <property type="entry name" value="Pept_HybD-like_dom_sf"/>
</dbReference>
<dbReference type="EC" id="3.4.24.78" evidence="4"/>
<feature type="propeptide" id="PRO_5039769811" evidence="4">
    <location>
        <begin position="1"/>
        <end position="11"/>
    </location>
</feature>
<evidence type="ECO:0000256" key="1">
    <source>
        <dbReference type="ARBA" id="ARBA00022670"/>
    </source>
</evidence>
<sequence length="332" mass="36298">MRQKKNFMHTDLALELQEELEATQIQDGKNGRGSGGKKGEAEADARSFGSGIDVEKRKRDGGRLKEVVITVKNEEGERILGKPEGVYITLEGVDLADNDGKFHEEMSALLAEYLEKLLGNRKKILVAGLGNREVTPDALGPLVVQNLFVTRHLNEYPFARKMRASMAIAPGVMAQTGMETGEILRGIIGKTEPEVLVVIDALAAKTSGRLNKTIQICDTGIAPGAGVGNERQEISEKTMGIPVIAVGVPTVISVPAMAGDIMQSFLESLGDEKMLNIYESWSDQEKYRFMAESLHEELFGLFVTPKEIDEAVKRISYTISEGINRVIARKPA</sequence>
<comment type="caution">
    <text evidence="6">The sequence shown here is derived from an EMBL/GenBank/DDBJ whole genome shotgun (WGS) entry which is preliminary data.</text>
</comment>
<keyword evidence="3 4" id="KW-0865">Zymogen</keyword>
<evidence type="ECO:0000256" key="5">
    <source>
        <dbReference type="SAM" id="MobiDB-lite"/>
    </source>
</evidence>
<organism evidence="6 7">
    <name type="scientific">Candidatus Anaerobutyricum stercoris</name>
    <dbReference type="NCBI Taxonomy" id="2838457"/>
    <lineage>
        <taxon>Bacteria</taxon>
        <taxon>Bacillati</taxon>
        <taxon>Bacillota</taxon>
        <taxon>Clostridia</taxon>
        <taxon>Lachnospirales</taxon>
        <taxon>Lachnospiraceae</taxon>
        <taxon>Anaerobutyricum</taxon>
    </lineage>
</organism>
<feature type="chain" id="PRO_5039769810" description="Germination protease" evidence="4">
    <location>
        <begin position="12"/>
        <end position="332"/>
    </location>
</feature>
<comment type="subunit">
    <text evidence="4">Homotetramer.</text>
</comment>
<dbReference type="EMBL" id="DXBR01000053">
    <property type="protein sequence ID" value="HIZ39469.1"/>
    <property type="molecule type" value="Genomic_DNA"/>
</dbReference>
<dbReference type="Proteomes" id="UP000824049">
    <property type="component" value="Unassembled WGS sequence"/>
</dbReference>
<gene>
    <name evidence="4 6" type="primary">gpr</name>
    <name evidence="6" type="ORF">H9968_06035</name>
</gene>
<dbReference type="Pfam" id="PF03418">
    <property type="entry name" value="Peptidase_A25"/>
    <property type="match status" value="1"/>
</dbReference>
<accession>A0A9D2EKT7</accession>
<dbReference type="NCBIfam" id="TIGR01441">
    <property type="entry name" value="GPR"/>
    <property type="match status" value="1"/>
</dbReference>
<dbReference type="SUPFAM" id="SSF53163">
    <property type="entry name" value="HybD-like"/>
    <property type="match status" value="1"/>
</dbReference>
<reference evidence="6" key="2">
    <citation type="submission" date="2021-04" db="EMBL/GenBank/DDBJ databases">
        <authorList>
            <person name="Gilroy R."/>
        </authorList>
    </citation>
    <scope>NUCLEOTIDE SEQUENCE</scope>
    <source>
        <strain evidence="6">CHK179-28034</strain>
    </source>
</reference>
<evidence type="ECO:0000256" key="3">
    <source>
        <dbReference type="ARBA" id="ARBA00023145"/>
    </source>
</evidence>
<dbReference type="InterPro" id="IPR005080">
    <property type="entry name" value="Peptidase_A25"/>
</dbReference>
<comment type="similarity">
    <text evidence="4">Belongs to the peptidase A25 family.</text>
</comment>
<protein>
    <recommendedName>
        <fullName evidence="4">Germination protease</fullName>
        <ecNumber evidence="4">3.4.24.78</ecNumber>
    </recommendedName>
    <alternativeName>
        <fullName evidence="4">GPR endopeptidase</fullName>
    </alternativeName>
    <alternativeName>
        <fullName evidence="4">Germination proteinase</fullName>
    </alternativeName>
    <alternativeName>
        <fullName evidence="4">Spore protease</fullName>
    </alternativeName>
</protein>
<comment type="catalytic activity">
    <reaction evidence="4">
        <text>Endopeptidase action with P4 Glu or Asp, P1 preferably Glu &gt; Asp, P1' hydrophobic and P2' Ala.</text>
        <dbReference type="EC" id="3.4.24.78"/>
    </reaction>
</comment>
<evidence type="ECO:0000256" key="2">
    <source>
        <dbReference type="ARBA" id="ARBA00022801"/>
    </source>
</evidence>
<evidence type="ECO:0000256" key="4">
    <source>
        <dbReference type="HAMAP-Rule" id="MF_00626"/>
    </source>
</evidence>
<dbReference type="HAMAP" id="MF_00626">
    <property type="entry name" value="Germination_prot"/>
    <property type="match status" value="1"/>
</dbReference>
<feature type="region of interest" description="Disordered" evidence="5">
    <location>
        <begin position="18"/>
        <end position="52"/>
    </location>
</feature>
<keyword evidence="1 4" id="KW-0645">Protease</keyword>
<proteinExistence type="inferred from homology"/>
<comment type="function">
    <text evidence="4">Initiates the rapid degradation of small, acid-soluble proteins during spore germination.</text>
</comment>